<protein>
    <submittedName>
        <fullName evidence="1">Uncharacterized protein</fullName>
    </submittedName>
</protein>
<comment type="caution">
    <text evidence="1">The sequence shown here is derived from an EMBL/GenBank/DDBJ whole genome shotgun (WGS) entry which is preliminary data.</text>
</comment>
<name>A0A0F9JWT7_9ZZZZ</name>
<reference evidence="1" key="1">
    <citation type="journal article" date="2015" name="Nature">
        <title>Complex archaea that bridge the gap between prokaryotes and eukaryotes.</title>
        <authorList>
            <person name="Spang A."/>
            <person name="Saw J.H."/>
            <person name="Jorgensen S.L."/>
            <person name="Zaremba-Niedzwiedzka K."/>
            <person name="Martijn J."/>
            <person name="Lind A.E."/>
            <person name="van Eijk R."/>
            <person name="Schleper C."/>
            <person name="Guy L."/>
            <person name="Ettema T.J."/>
        </authorList>
    </citation>
    <scope>NUCLEOTIDE SEQUENCE</scope>
</reference>
<dbReference type="EMBL" id="LAZR01016699">
    <property type="protein sequence ID" value="KKM03368.1"/>
    <property type="molecule type" value="Genomic_DNA"/>
</dbReference>
<sequence length="121" mass="13992">MKCVRLYWKKPVELNIRIPDSPSSILPETFKSNGTEITIQTTAETDLMNQTTVLHKKVEIIKNKITDRFESTFHHVLWTPKDLQDTLEMSGLKTAVILKWGSTNVHATSDDWKIMFVCKKM</sequence>
<organism evidence="1">
    <name type="scientific">marine sediment metagenome</name>
    <dbReference type="NCBI Taxonomy" id="412755"/>
    <lineage>
        <taxon>unclassified sequences</taxon>
        <taxon>metagenomes</taxon>
        <taxon>ecological metagenomes</taxon>
    </lineage>
</organism>
<proteinExistence type="predicted"/>
<evidence type="ECO:0000313" key="1">
    <source>
        <dbReference type="EMBL" id="KKM03368.1"/>
    </source>
</evidence>
<dbReference type="AlphaFoldDB" id="A0A0F9JWT7"/>
<accession>A0A0F9JWT7</accession>
<gene>
    <name evidence="1" type="ORF">LCGC14_1775160</name>
</gene>